<dbReference type="PANTHER" id="PTHR19375">
    <property type="entry name" value="HEAT SHOCK PROTEIN 70KDA"/>
    <property type="match status" value="1"/>
</dbReference>
<name>A0ABP1G3P7_9CHLO</name>
<sequence>MPSDSCVGAWQNDRVEIIPNDQGNRTTPSYVAFTDTERLIGDAAKNQVAMNPQNTVFDAKRLIGRKYTGPSVQEDIKHWPFKVADGPDHKPLIEGHRGQGADVRHDGEAVAGSCSGACGEVYEGCRHCSAPGWAMQRLRLLVGDKLTDLVARKPWIVPEMAAMETKRCGHVVPYGPTARAMAAVDALTYVEQSLALLPLFDGTDLRALQAAAELKTSETADDGAVRRSLTNAVEG</sequence>
<dbReference type="Gene3D" id="3.30.420.40">
    <property type="match status" value="1"/>
</dbReference>
<dbReference type="Proteomes" id="UP001497392">
    <property type="component" value="Unassembled WGS sequence"/>
</dbReference>
<gene>
    <name evidence="3" type="primary">g8803</name>
    <name evidence="3" type="ORF">VP750_LOCUS7906</name>
</gene>
<accession>A0ABP1G3P7</accession>
<evidence type="ECO:0000313" key="4">
    <source>
        <dbReference type="Proteomes" id="UP001497392"/>
    </source>
</evidence>
<organism evidence="3 4">
    <name type="scientific">Coccomyxa viridis</name>
    <dbReference type="NCBI Taxonomy" id="1274662"/>
    <lineage>
        <taxon>Eukaryota</taxon>
        <taxon>Viridiplantae</taxon>
        <taxon>Chlorophyta</taxon>
        <taxon>core chlorophytes</taxon>
        <taxon>Trebouxiophyceae</taxon>
        <taxon>Trebouxiophyceae incertae sedis</taxon>
        <taxon>Coccomyxaceae</taxon>
        <taxon>Coccomyxa</taxon>
    </lineage>
</organism>
<dbReference type="InterPro" id="IPR013126">
    <property type="entry name" value="Hsp_70_fam"/>
</dbReference>
<evidence type="ECO:0000313" key="3">
    <source>
        <dbReference type="EMBL" id="CAL5226000.1"/>
    </source>
</evidence>
<keyword evidence="4" id="KW-1185">Reference proteome</keyword>
<dbReference type="PRINTS" id="PR00301">
    <property type="entry name" value="HEATSHOCK70"/>
</dbReference>
<keyword evidence="2" id="KW-0067">ATP-binding</keyword>
<evidence type="ECO:0000256" key="2">
    <source>
        <dbReference type="ARBA" id="ARBA00022840"/>
    </source>
</evidence>
<protein>
    <submittedName>
        <fullName evidence="3">G8803 protein</fullName>
    </submittedName>
</protein>
<dbReference type="Pfam" id="PF00012">
    <property type="entry name" value="HSP70"/>
    <property type="match status" value="1"/>
</dbReference>
<comment type="caution">
    <text evidence="3">The sequence shown here is derived from an EMBL/GenBank/DDBJ whole genome shotgun (WGS) entry which is preliminary data.</text>
</comment>
<dbReference type="EMBL" id="CAXHTA020000015">
    <property type="protein sequence ID" value="CAL5226000.1"/>
    <property type="molecule type" value="Genomic_DNA"/>
</dbReference>
<dbReference type="InterPro" id="IPR043129">
    <property type="entry name" value="ATPase_NBD"/>
</dbReference>
<evidence type="ECO:0000256" key="1">
    <source>
        <dbReference type="ARBA" id="ARBA00022741"/>
    </source>
</evidence>
<reference evidence="3 4" key="1">
    <citation type="submission" date="2024-06" db="EMBL/GenBank/DDBJ databases">
        <authorList>
            <person name="Kraege A."/>
            <person name="Thomma B."/>
        </authorList>
    </citation>
    <scope>NUCLEOTIDE SEQUENCE [LARGE SCALE GENOMIC DNA]</scope>
</reference>
<keyword evidence="1" id="KW-0547">Nucleotide-binding</keyword>
<proteinExistence type="predicted"/>
<dbReference type="SUPFAM" id="SSF53067">
    <property type="entry name" value="Actin-like ATPase domain"/>
    <property type="match status" value="1"/>
</dbReference>